<evidence type="ECO:0000256" key="1">
    <source>
        <dbReference type="SAM" id="Phobius"/>
    </source>
</evidence>
<reference evidence="3" key="2">
    <citation type="submission" date="2016-10" db="EMBL/GenBank/DDBJ databases">
        <authorList>
            <person name="de Groot N.N."/>
        </authorList>
    </citation>
    <scope>NUCLEOTIDE SEQUENCE [LARGE SCALE GENOMIC DNA]</scope>
    <source>
        <strain evidence="3">CGMCC 1.4250</strain>
    </source>
</reference>
<evidence type="ECO:0000313" key="3">
    <source>
        <dbReference type="EMBL" id="SFM49270.1"/>
    </source>
</evidence>
<keyword evidence="1" id="KW-1133">Transmembrane helix</keyword>
<evidence type="ECO:0000313" key="4">
    <source>
        <dbReference type="Proteomes" id="UP000198565"/>
    </source>
</evidence>
<dbReference type="EMBL" id="FOTR01000022">
    <property type="protein sequence ID" value="SFM49270.1"/>
    <property type="molecule type" value="Genomic_DNA"/>
</dbReference>
<keyword evidence="1" id="KW-0812">Transmembrane</keyword>
<keyword evidence="4" id="KW-1185">Reference proteome</keyword>
<reference evidence="4" key="1">
    <citation type="submission" date="2016-10" db="EMBL/GenBank/DDBJ databases">
        <authorList>
            <person name="Varghese N."/>
            <person name="Submissions S."/>
        </authorList>
    </citation>
    <scope>NUCLEOTIDE SEQUENCE [LARGE SCALE GENOMIC DNA]</scope>
    <source>
        <strain evidence="4">CGMCC 1.4250</strain>
    </source>
</reference>
<feature type="transmembrane region" description="Helical" evidence="1">
    <location>
        <begin position="12"/>
        <end position="37"/>
    </location>
</feature>
<evidence type="ECO:0000313" key="2">
    <source>
        <dbReference type="EMBL" id="SFM33487.1"/>
    </source>
</evidence>
<keyword evidence="1" id="KW-0472">Membrane</keyword>
<gene>
    <name evidence="2" type="ORF">SAMN04487943_1142</name>
    <name evidence="3" type="ORF">SAMN04487943_12224</name>
</gene>
<dbReference type="Proteomes" id="UP000198565">
    <property type="component" value="Unassembled WGS sequence"/>
</dbReference>
<accession>A0A1I4RBD4</accession>
<dbReference type="AlphaFoldDB" id="A0A1I4RBD4"/>
<name>A0A1I4RBD4_9BACI</name>
<sequence>MLIEMEVLKADPFLGFLIFGGLAYAVVLILVLIYYIFKGFLR</sequence>
<organism evidence="3 4">
    <name type="scientific">Gracilibacillus orientalis</name>
    <dbReference type="NCBI Taxonomy" id="334253"/>
    <lineage>
        <taxon>Bacteria</taxon>
        <taxon>Bacillati</taxon>
        <taxon>Bacillota</taxon>
        <taxon>Bacilli</taxon>
        <taxon>Bacillales</taxon>
        <taxon>Bacillaceae</taxon>
        <taxon>Gracilibacillus</taxon>
    </lineage>
</organism>
<protein>
    <submittedName>
        <fullName evidence="3">Uncharacterized protein</fullName>
    </submittedName>
</protein>
<dbReference type="RefSeq" id="WP_281244836.1">
    <property type="nucleotide sequence ID" value="NZ_FOTR01000014.1"/>
</dbReference>
<dbReference type="EMBL" id="FOTR01000014">
    <property type="protein sequence ID" value="SFM33487.1"/>
    <property type="molecule type" value="Genomic_DNA"/>
</dbReference>
<proteinExistence type="predicted"/>